<feature type="region of interest" description="Disordered" evidence="1">
    <location>
        <begin position="214"/>
        <end position="233"/>
    </location>
</feature>
<dbReference type="VEuPathDB" id="TriTrypDB:Tb927.11.18740"/>
<organism evidence="2">
    <name type="scientific">Trypanosoma brucei</name>
    <dbReference type="NCBI Taxonomy" id="5691"/>
    <lineage>
        <taxon>Eukaryota</taxon>
        <taxon>Discoba</taxon>
        <taxon>Euglenozoa</taxon>
        <taxon>Kinetoplastea</taxon>
        <taxon>Metakinetoplastina</taxon>
        <taxon>Trypanosomatida</taxon>
        <taxon>Trypanosomatidae</taxon>
        <taxon>Trypanosoma</taxon>
    </lineage>
</organism>
<evidence type="ECO:0000256" key="1">
    <source>
        <dbReference type="SAM" id="MobiDB-lite"/>
    </source>
</evidence>
<dbReference type="EMBL" id="KC612086">
    <property type="protein sequence ID" value="AGH59517.1"/>
    <property type="molecule type" value="Genomic_DNA"/>
</dbReference>
<evidence type="ECO:0000313" key="2">
    <source>
        <dbReference type="EMBL" id="AGH59517.1"/>
    </source>
</evidence>
<feature type="non-terminal residue" evidence="2">
    <location>
        <position position="1"/>
    </location>
</feature>
<proteinExistence type="predicted"/>
<protein>
    <submittedName>
        <fullName evidence="2">Variant surface glycoprotein 3484</fullName>
    </submittedName>
</protein>
<dbReference type="AlphaFoldDB" id="M4SXT6"/>
<reference evidence="2" key="1">
    <citation type="submission" date="2013-02" db="EMBL/GenBank/DDBJ databases">
        <authorList>
            <person name="Cross G.A.M."/>
            <person name="Kim H.-S."/>
            <person name="Wickstead B."/>
        </authorList>
    </citation>
    <scope>NUCLEOTIDE SEQUENCE</scope>
    <source>
        <strain evidence="2">Lister 427</strain>
    </source>
</reference>
<dbReference type="VEuPathDB" id="TriTrypDB:Tb427_000580400"/>
<dbReference type="VEuPathDB" id="TriTrypDB:Tb427_000415900"/>
<sequence length="330" mass="34792">CRTFLSNFQAAEAAETKLTTEYQQLMLAFLQKSGTKLENEYALLAAVSGDRLVKQRTKLKASKDKIKTAYATLRARIGKLLTLEASTPSEAPTITGATAATDNSIFGATTNTCTSQTSSIQTHRANCQSKKANMKHLSKASNNIIALKSISLTADTEFAFPALTLVAAARGDTTSANVANKDGAYCHVAGQTTKSNANGAFTIEKISITARTEPRTAAATAPQQGQTDCPKPGADHTAGIITAQQTAAAICTAARSQIVSERTIKETDNSGLRNDATAKKAALLLHDLKAAVTEKDPSKRTQLEEKAMLAALGPASSDVKTAYLDPLTQV</sequence>
<name>M4SXT6_9TRYP</name>
<feature type="compositionally biased region" description="Low complexity" evidence="1">
    <location>
        <begin position="214"/>
        <end position="227"/>
    </location>
</feature>
<accession>M4SXT6</accession>
<reference evidence="2" key="2">
    <citation type="journal article" date="2014" name="Mol. Biochem. Parasitol.">
        <title>Capturing the variant surface glycoprotein repertoire (the VSGnome) of Trypanosoma brucei Lister 427.</title>
        <authorList>
            <person name="Cross G.A."/>
            <person name="Kim H.S."/>
            <person name="Wickstead B."/>
        </authorList>
    </citation>
    <scope>NUCLEOTIDE SEQUENCE</scope>
    <source>
        <strain evidence="2">Lister 427</strain>
    </source>
</reference>